<evidence type="ECO:0000313" key="9">
    <source>
        <dbReference type="Proteomes" id="UP001164746"/>
    </source>
</evidence>
<feature type="signal peptide" evidence="6">
    <location>
        <begin position="1"/>
        <end position="24"/>
    </location>
</feature>
<evidence type="ECO:0000256" key="5">
    <source>
        <dbReference type="RuleBase" id="RU000406"/>
    </source>
</evidence>
<feature type="chain" id="PRO_5047430424" evidence="6">
    <location>
        <begin position="25"/>
        <end position="182"/>
    </location>
</feature>
<dbReference type="CDD" id="cd04366">
    <property type="entry name" value="IlGF_insulin_bombyxin_like"/>
    <property type="match status" value="1"/>
</dbReference>
<feature type="domain" description="Insulin-like" evidence="7">
    <location>
        <begin position="39"/>
        <end position="128"/>
    </location>
</feature>
<dbReference type="PROSITE" id="PS00262">
    <property type="entry name" value="INSULIN"/>
    <property type="match status" value="1"/>
</dbReference>
<keyword evidence="4" id="KW-1015">Disulfide bond</keyword>
<gene>
    <name evidence="8" type="ORF">MAR_017343</name>
</gene>
<evidence type="ECO:0000259" key="7">
    <source>
        <dbReference type="SMART" id="SM00078"/>
    </source>
</evidence>
<dbReference type="EMBL" id="CP111017">
    <property type="protein sequence ID" value="WAR07385.1"/>
    <property type="molecule type" value="Genomic_DNA"/>
</dbReference>
<dbReference type="SUPFAM" id="SSF56994">
    <property type="entry name" value="Insulin-like"/>
    <property type="match status" value="1"/>
</dbReference>
<evidence type="ECO:0000256" key="4">
    <source>
        <dbReference type="ARBA" id="ARBA00023157"/>
    </source>
</evidence>
<dbReference type="PANTHER" id="PTHR13647">
    <property type="entry name" value="INSULIN-LIKE PEPTIDE 2-RELATED"/>
    <property type="match status" value="1"/>
</dbReference>
<organism evidence="8 9">
    <name type="scientific">Mya arenaria</name>
    <name type="common">Soft-shell clam</name>
    <dbReference type="NCBI Taxonomy" id="6604"/>
    <lineage>
        <taxon>Eukaryota</taxon>
        <taxon>Metazoa</taxon>
        <taxon>Spiralia</taxon>
        <taxon>Lophotrochozoa</taxon>
        <taxon>Mollusca</taxon>
        <taxon>Bivalvia</taxon>
        <taxon>Autobranchia</taxon>
        <taxon>Heteroconchia</taxon>
        <taxon>Euheterodonta</taxon>
        <taxon>Imparidentia</taxon>
        <taxon>Neoheterodontei</taxon>
        <taxon>Myida</taxon>
        <taxon>Myoidea</taxon>
        <taxon>Myidae</taxon>
        <taxon>Mya</taxon>
    </lineage>
</organism>
<proteinExistence type="inferred from homology"/>
<reference evidence="8" key="1">
    <citation type="submission" date="2022-11" db="EMBL/GenBank/DDBJ databases">
        <title>Centuries of genome instability and evolution in soft-shell clam transmissible cancer (bioRxiv).</title>
        <authorList>
            <person name="Hart S.F.M."/>
            <person name="Yonemitsu M.A."/>
            <person name="Giersch R.M."/>
            <person name="Beal B.F."/>
            <person name="Arriagada G."/>
            <person name="Davis B.W."/>
            <person name="Ostrander E.A."/>
            <person name="Goff S.P."/>
            <person name="Metzger M.J."/>
        </authorList>
    </citation>
    <scope>NUCLEOTIDE SEQUENCE</scope>
    <source>
        <strain evidence="8">MELC-2E11</strain>
        <tissue evidence="8">Siphon/mantle</tissue>
    </source>
</reference>
<dbReference type="Pfam" id="PF00049">
    <property type="entry name" value="Insulin"/>
    <property type="match status" value="1"/>
</dbReference>
<dbReference type="Gene3D" id="1.10.100.10">
    <property type="entry name" value="Insulin-like"/>
    <property type="match status" value="1"/>
</dbReference>
<dbReference type="InterPro" id="IPR036438">
    <property type="entry name" value="Insulin-like_sf"/>
</dbReference>
<dbReference type="SMART" id="SM00078">
    <property type="entry name" value="IlGF"/>
    <property type="match status" value="1"/>
</dbReference>
<keyword evidence="3 6" id="KW-0732">Signal</keyword>
<keyword evidence="9" id="KW-1185">Reference proteome</keyword>
<sequence>MTKSISDLFLQYFCLILLPFYARGDYERTCRRGEERPRTGVCGRELSNTLDIICDGNFNTYGKRNSGQGIARIPQHVKDDLKSDFKDKILSKQGALNFLLKRSGIEYQGLTCECCQNQCSMPELMSYCADPDDFWFFNKKKRAMERALKDKTRSTLKLDTHNLPINTLGSSEHNNYLGRSDQ</sequence>
<dbReference type="InterPro" id="IPR016179">
    <property type="entry name" value="Insulin-like"/>
</dbReference>
<dbReference type="InterPro" id="IPR022352">
    <property type="entry name" value="Ins/IGF/rlx"/>
</dbReference>
<comment type="similarity">
    <text evidence="1 5">Belongs to the insulin family.</text>
</comment>
<keyword evidence="5" id="KW-0964">Secreted</keyword>
<name>A0ABY7EBH3_MYAAR</name>
<dbReference type="PANTHER" id="PTHR13647:SF4">
    <property type="entry name" value="INSULIN-LIKE PEPTIDE 1-RELATED"/>
    <property type="match status" value="1"/>
</dbReference>
<comment type="subcellular location">
    <subcellularLocation>
        <location evidence="5">Secreted</location>
    </subcellularLocation>
</comment>
<protein>
    <submittedName>
        <fullName evidence="8">MPI3-like protein</fullName>
    </submittedName>
</protein>
<dbReference type="InterPro" id="IPR022353">
    <property type="entry name" value="Insulin_CS"/>
</dbReference>
<evidence type="ECO:0000313" key="8">
    <source>
        <dbReference type="EMBL" id="WAR07385.1"/>
    </source>
</evidence>
<keyword evidence="2" id="KW-0165">Cleavage on pair of basic residues</keyword>
<evidence type="ECO:0000256" key="1">
    <source>
        <dbReference type="ARBA" id="ARBA00009034"/>
    </source>
</evidence>
<evidence type="ECO:0000256" key="3">
    <source>
        <dbReference type="ARBA" id="ARBA00022729"/>
    </source>
</evidence>
<dbReference type="Proteomes" id="UP001164746">
    <property type="component" value="Chromosome 6"/>
</dbReference>
<evidence type="ECO:0000256" key="2">
    <source>
        <dbReference type="ARBA" id="ARBA00022685"/>
    </source>
</evidence>
<accession>A0ABY7EBH3</accession>
<dbReference type="PRINTS" id="PR00276">
    <property type="entry name" value="INSULINFAMLY"/>
</dbReference>
<evidence type="ECO:0000256" key="6">
    <source>
        <dbReference type="SAM" id="SignalP"/>
    </source>
</evidence>